<proteinExistence type="predicted"/>
<name>A0A6L7GEU5_9SPHN</name>
<comment type="caution">
    <text evidence="1">The sequence shown here is derived from an EMBL/GenBank/DDBJ whole genome shotgun (WGS) entry which is preliminary data.</text>
</comment>
<reference evidence="1 2" key="1">
    <citation type="submission" date="2019-12" db="EMBL/GenBank/DDBJ databases">
        <title>Genomic-based taxomic classification of the family Erythrobacteraceae.</title>
        <authorList>
            <person name="Xu L."/>
        </authorList>
    </citation>
    <scope>NUCLEOTIDE SEQUENCE [LARGE SCALE GENOMIC DNA]</scope>
    <source>
        <strain evidence="1 2">KCTC 52259</strain>
    </source>
</reference>
<dbReference type="AlphaFoldDB" id="A0A6L7GEU5"/>
<dbReference type="OrthoDB" id="7510084at2"/>
<gene>
    <name evidence="1" type="ORF">GRI44_06640</name>
</gene>
<keyword evidence="2" id="KW-1185">Reference proteome</keyword>
<accession>A0A6L7GEU5</accession>
<evidence type="ECO:0000313" key="2">
    <source>
        <dbReference type="Proteomes" id="UP000473531"/>
    </source>
</evidence>
<dbReference type="RefSeq" id="WP_160600584.1">
    <property type="nucleotide sequence ID" value="NZ_WTYU01000001.1"/>
</dbReference>
<dbReference type="Proteomes" id="UP000473531">
    <property type="component" value="Unassembled WGS sequence"/>
</dbReference>
<sequence>MTVHFAAARCTVRSPIARALARRATGFAANDNGDMARQPTSDKMLHAALRHFACHGLGAALEARKLAEAAFAEDDLVGYKWWLGICRTLDGRLAAQLHRATQNQTMIGSGQTAPEFG</sequence>
<evidence type="ECO:0000313" key="1">
    <source>
        <dbReference type="EMBL" id="MXP14427.1"/>
    </source>
</evidence>
<dbReference type="EMBL" id="WTYU01000001">
    <property type="protein sequence ID" value="MXP14427.1"/>
    <property type="molecule type" value="Genomic_DNA"/>
</dbReference>
<protein>
    <submittedName>
        <fullName evidence="1">Uncharacterized protein</fullName>
    </submittedName>
</protein>
<organism evidence="1 2">
    <name type="scientific">Allopontixanthobacter confluentis</name>
    <dbReference type="NCBI Taxonomy" id="1849021"/>
    <lineage>
        <taxon>Bacteria</taxon>
        <taxon>Pseudomonadati</taxon>
        <taxon>Pseudomonadota</taxon>
        <taxon>Alphaproteobacteria</taxon>
        <taxon>Sphingomonadales</taxon>
        <taxon>Erythrobacteraceae</taxon>
        <taxon>Allopontixanthobacter</taxon>
    </lineage>
</organism>